<dbReference type="EMBL" id="SJJR01000001">
    <property type="protein sequence ID" value="TCC00225.1"/>
    <property type="molecule type" value="Genomic_DNA"/>
</dbReference>
<comment type="caution">
    <text evidence="2">The sequence shown here is derived from an EMBL/GenBank/DDBJ whole genome shotgun (WGS) entry which is preliminary data.</text>
</comment>
<feature type="transmembrane region" description="Helical" evidence="1">
    <location>
        <begin position="28"/>
        <end position="51"/>
    </location>
</feature>
<organism evidence="2 3">
    <name type="scientific">Micromonospora zingiberis</name>
    <dbReference type="NCBI Taxonomy" id="2053011"/>
    <lineage>
        <taxon>Bacteria</taxon>
        <taxon>Bacillati</taxon>
        <taxon>Actinomycetota</taxon>
        <taxon>Actinomycetes</taxon>
        <taxon>Micromonosporales</taxon>
        <taxon>Micromonosporaceae</taxon>
        <taxon>Micromonospora</taxon>
    </lineage>
</organism>
<sequence>MMRFRGPGGSGRVGSLSETGPALPAPHLSWLVAGYALAVPVAVVLLVLWLLRIVAWRGAARLAAPLTVVAVLLTPLAPAEPVYPVAVLLVVLVVTTRLPWPRTPAAAH</sequence>
<feature type="transmembrane region" description="Helical" evidence="1">
    <location>
        <begin position="58"/>
        <end position="76"/>
    </location>
</feature>
<keyword evidence="1" id="KW-1133">Transmembrane helix</keyword>
<gene>
    <name evidence="2" type="ORF">E0H26_00510</name>
</gene>
<protein>
    <submittedName>
        <fullName evidence="2">Uncharacterized protein</fullName>
    </submittedName>
</protein>
<feature type="transmembrane region" description="Helical" evidence="1">
    <location>
        <begin position="82"/>
        <end position="100"/>
    </location>
</feature>
<name>A0A4R0GQY5_9ACTN</name>
<keyword evidence="1" id="KW-0812">Transmembrane</keyword>
<dbReference type="Proteomes" id="UP000292274">
    <property type="component" value="Unassembled WGS sequence"/>
</dbReference>
<evidence type="ECO:0000313" key="2">
    <source>
        <dbReference type="EMBL" id="TCC00225.1"/>
    </source>
</evidence>
<reference evidence="2 3" key="1">
    <citation type="submission" date="2019-02" db="EMBL/GenBank/DDBJ databases">
        <title>Jishengella sp. nov., isolated from a root of Zingiber montanum.</title>
        <authorList>
            <person name="Kuncharoen N."/>
            <person name="Kudo T."/>
            <person name="Masahiro Y."/>
            <person name="Ohkuma M."/>
            <person name="Tanasupawat S."/>
        </authorList>
    </citation>
    <scope>NUCLEOTIDE SEQUENCE [LARGE SCALE GENOMIC DNA]</scope>
    <source>
        <strain evidence="2 3">PLAI 1-1</strain>
    </source>
</reference>
<keyword evidence="3" id="KW-1185">Reference proteome</keyword>
<dbReference type="RefSeq" id="WP_131299392.1">
    <property type="nucleotide sequence ID" value="NZ_SJJR01000001.1"/>
</dbReference>
<evidence type="ECO:0000256" key="1">
    <source>
        <dbReference type="SAM" id="Phobius"/>
    </source>
</evidence>
<evidence type="ECO:0000313" key="3">
    <source>
        <dbReference type="Proteomes" id="UP000292274"/>
    </source>
</evidence>
<dbReference type="AlphaFoldDB" id="A0A4R0GQY5"/>
<keyword evidence="1" id="KW-0472">Membrane</keyword>
<accession>A0A4R0GQY5</accession>
<proteinExistence type="predicted"/>